<dbReference type="HOGENOM" id="CLU_069856_0_0_1"/>
<feature type="compositionally biased region" description="Polar residues" evidence="8">
    <location>
        <begin position="13"/>
        <end position="24"/>
    </location>
</feature>
<comment type="function">
    <text evidence="6">Clathrin is the major protein of the polyhedral coat of coated pits and vesicles.</text>
</comment>
<dbReference type="PANTHER" id="PTHR10639">
    <property type="entry name" value="CLATHRIN LIGHT CHAIN"/>
    <property type="match status" value="1"/>
</dbReference>
<dbReference type="OrthoDB" id="5512at2759"/>
<sequence length="250" mass="27388">MSQFPSIEEFDQGLSSISTATKESAPSADFMEREKQILADDAKQFENAEGTSSDNGLLNFDEPTALNGAEKDFESAFPPLQTIMQPSGTISAPAAPYMANADVHADDATAGNELSSSSAASADQAEEQQEEPETVRAWKEEYKKRIEDKQSAAARLREDNVSKAKASIDEFYENFNTKKEKLVAQVRAEQEEMLQKHSDDTSGSTAWQRIAKLVDLTDRSNVSGRDTSRFRKLLKSLADDEHAPGATVVA</sequence>
<evidence type="ECO:0000256" key="3">
    <source>
        <dbReference type="ARBA" id="ARBA00023136"/>
    </source>
</evidence>
<feature type="coiled-coil region" evidence="7">
    <location>
        <begin position="139"/>
        <end position="192"/>
    </location>
</feature>
<dbReference type="STRING" id="402676.B6K714"/>
<keyword evidence="5 6" id="KW-0968">Cytoplasmic vesicle</keyword>
<evidence type="ECO:0000256" key="2">
    <source>
        <dbReference type="ARBA" id="ARBA00005263"/>
    </source>
</evidence>
<evidence type="ECO:0000313" key="9">
    <source>
        <dbReference type="EMBL" id="EEB09318.2"/>
    </source>
</evidence>
<dbReference type="GO" id="GO:0030132">
    <property type="term" value="C:clathrin coat of coated pit"/>
    <property type="evidence" value="ECO:0007669"/>
    <property type="project" value="InterPro"/>
</dbReference>
<reference evidence="9 11" key="1">
    <citation type="journal article" date="2011" name="Science">
        <title>Comparative functional genomics of the fission yeasts.</title>
        <authorList>
            <person name="Rhind N."/>
            <person name="Chen Z."/>
            <person name="Yassour M."/>
            <person name="Thompson D.A."/>
            <person name="Haas B.J."/>
            <person name="Habib N."/>
            <person name="Wapinski I."/>
            <person name="Roy S."/>
            <person name="Lin M.F."/>
            <person name="Heiman D.I."/>
            <person name="Young S.K."/>
            <person name="Furuya K."/>
            <person name="Guo Y."/>
            <person name="Pidoux A."/>
            <person name="Chen H.M."/>
            <person name="Robbertse B."/>
            <person name="Goldberg J.M."/>
            <person name="Aoki K."/>
            <person name="Bayne E.H."/>
            <person name="Berlin A.M."/>
            <person name="Desjardins C.A."/>
            <person name="Dobbs E."/>
            <person name="Dukaj L."/>
            <person name="Fan L."/>
            <person name="FitzGerald M.G."/>
            <person name="French C."/>
            <person name="Gujja S."/>
            <person name="Hansen K."/>
            <person name="Keifenheim D."/>
            <person name="Levin J.Z."/>
            <person name="Mosher R.A."/>
            <person name="Mueller C.A."/>
            <person name="Pfiffner J."/>
            <person name="Priest M."/>
            <person name="Russ C."/>
            <person name="Smialowska A."/>
            <person name="Swoboda P."/>
            <person name="Sykes S.M."/>
            <person name="Vaughn M."/>
            <person name="Vengrova S."/>
            <person name="Yoder R."/>
            <person name="Zeng Q."/>
            <person name="Allshire R."/>
            <person name="Baulcombe D."/>
            <person name="Birren B.W."/>
            <person name="Brown W."/>
            <person name="Ekwall K."/>
            <person name="Kellis M."/>
            <person name="Leatherwood J."/>
            <person name="Levin H."/>
            <person name="Margalit H."/>
            <person name="Martienssen R."/>
            <person name="Nieduszynski C.A."/>
            <person name="Spatafora J.W."/>
            <person name="Friedman N."/>
            <person name="Dalgaard J.Z."/>
            <person name="Baumann P."/>
            <person name="Niki H."/>
            <person name="Regev A."/>
            <person name="Nusbaum C."/>
        </authorList>
    </citation>
    <scope>NUCLEOTIDE SEQUENCE [LARGE SCALE GENOMIC DNA]</scope>
    <source>
        <strain evidence="11">yFS275 / FY16936</strain>
    </source>
</reference>
<dbReference type="PANTHER" id="PTHR10639:SF7">
    <property type="entry name" value="CLATHRIN LIGHT CHAIN"/>
    <property type="match status" value="1"/>
</dbReference>
<dbReference type="GO" id="GO:0072583">
    <property type="term" value="P:clathrin-dependent endocytosis"/>
    <property type="evidence" value="ECO:0007669"/>
    <property type="project" value="EnsemblFungi"/>
</dbReference>
<dbReference type="RefSeq" id="XP_002175611.2">
    <property type="nucleotide sequence ID" value="XM_002175575.2"/>
</dbReference>
<dbReference type="InterPro" id="IPR000996">
    <property type="entry name" value="Clathrin_L-chain"/>
</dbReference>
<dbReference type="eggNOG" id="KOG4031">
    <property type="taxonomic scope" value="Eukaryota"/>
</dbReference>
<keyword evidence="11" id="KW-1185">Reference proteome</keyword>
<dbReference type="VEuPathDB" id="FungiDB:SJAG_04517"/>
<dbReference type="EMBL" id="KE651168">
    <property type="protein sequence ID" value="EEB09318.2"/>
    <property type="molecule type" value="Genomic_DNA"/>
</dbReference>
<dbReference type="GO" id="GO:0006886">
    <property type="term" value="P:intracellular protein transport"/>
    <property type="evidence" value="ECO:0007669"/>
    <property type="project" value="InterPro"/>
</dbReference>
<dbReference type="GO" id="GO:0005768">
    <property type="term" value="C:endosome"/>
    <property type="evidence" value="ECO:0007669"/>
    <property type="project" value="EnsemblFungi"/>
</dbReference>
<dbReference type="GO" id="GO:0006887">
    <property type="term" value="P:exocytosis"/>
    <property type="evidence" value="ECO:0007669"/>
    <property type="project" value="EnsemblFungi"/>
</dbReference>
<name>B6K714_SCHJY</name>
<keyword evidence="3 6" id="KW-0472">Membrane</keyword>
<evidence type="ECO:0000256" key="7">
    <source>
        <dbReference type="SAM" id="Coils"/>
    </source>
</evidence>
<organism evidence="9 11">
    <name type="scientific">Schizosaccharomyces japonicus (strain yFS275 / FY16936)</name>
    <name type="common">Fission yeast</name>
    <dbReference type="NCBI Taxonomy" id="402676"/>
    <lineage>
        <taxon>Eukaryota</taxon>
        <taxon>Fungi</taxon>
        <taxon>Dikarya</taxon>
        <taxon>Ascomycota</taxon>
        <taxon>Taphrinomycotina</taxon>
        <taxon>Schizosaccharomycetes</taxon>
        <taxon>Schizosaccharomycetales</taxon>
        <taxon>Schizosaccharomycetaceae</taxon>
        <taxon>Schizosaccharomyces</taxon>
    </lineage>
</organism>
<comment type="similarity">
    <text evidence="2 6">Belongs to the clathrin light chain family.</text>
</comment>
<dbReference type="JaponicusDB" id="SJAG_04517">
    <property type="gene designation" value="clc1"/>
</dbReference>
<evidence type="ECO:0000256" key="5">
    <source>
        <dbReference type="ARBA" id="ARBA00023329"/>
    </source>
</evidence>
<dbReference type="GeneID" id="7051874"/>
<proteinExistence type="inferred from homology"/>
<keyword evidence="7" id="KW-0175">Coiled coil</keyword>
<evidence type="ECO:0000256" key="4">
    <source>
        <dbReference type="ARBA" id="ARBA00023176"/>
    </source>
</evidence>
<dbReference type="AlphaFoldDB" id="B6K714"/>
<dbReference type="Pfam" id="PF01086">
    <property type="entry name" value="Clathrin_lg_ch"/>
    <property type="match status" value="1"/>
</dbReference>
<feature type="compositionally biased region" description="Basic and acidic residues" evidence="8">
    <location>
        <begin position="30"/>
        <end position="46"/>
    </location>
</feature>
<evidence type="ECO:0000313" key="10">
    <source>
        <dbReference type="JaponicusDB" id="SJAG_04517"/>
    </source>
</evidence>
<protein>
    <recommendedName>
        <fullName evidence="6">Clathrin light chain</fullName>
    </recommendedName>
</protein>
<dbReference type="GO" id="GO:0030479">
    <property type="term" value="C:actin cortical patch"/>
    <property type="evidence" value="ECO:0007669"/>
    <property type="project" value="EnsemblFungi"/>
</dbReference>
<evidence type="ECO:0000256" key="1">
    <source>
        <dbReference type="ARBA" id="ARBA00004180"/>
    </source>
</evidence>
<comment type="subcellular location">
    <subcellularLocation>
        <location evidence="1 6">Cytoplasmic vesicle membrane</location>
        <topology evidence="1 6">Peripheral membrane protein</topology>
        <orientation evidence="1 6">Cytoplasmic side</orientation>
    </subcellularLocation>
    <subcellularLocation>
        <location evidence="6">Membrane</location>
        <location evidence="6">Coated pit</location>
        <topology evidence="6">Peripheral membrane protein</topology>
        <orientation evidence="6">Cytoplasmic side</orientation>
    </subcellularLocation>
    <text evidence="6">Cytoplasmic face of coated pits and vesicles.</text>
</comment>
<dbReference type="GO" id="GO:0030130">
    <property type="term" value="C:clathrin coat of trans-Golgi network vesicle"/>
    <property type="evidence" value="ECO:0007669"/>
    <property type="project" value="InterPro"/>
</dbReference>
<dbReference type="OMA" id="FYENYNT"/>
<dbReference type="GO" id="GO:0005198">
    <property type="term" value="F:structural molecule activity"/>
    <property type="evidence" value="ECO:0007669"/>
    <property type="project" value="InterPro"/>
</dbReference>
<feature type="region of interest" description="Disordered" evidence="8">
    <location>
        <begin position="1"/>
        <end position="137"/>
    </location>
</feature>
<evidence type="ECO:0000256" key="8">
    <source>
        <dbReference type="SAM" id="MobiDB-lite"/>
    </source>
</evidence>
<gene>
    <name evidence="10" type="primary">clc1</name>
    <name evidence="9" type="ORF">SJAG_04517</name>
</gene>
<keyword evidence="4 6" id="KW-0168">Coated pit</keyword>
<evidence type="ECO:0000256" key="6">
    <source>
        <dbReference type="RuleBase" id="RU363137"/>
    </source>
</evidence>
<evidence type="ECO:0000313" key="11">
    <source>
        <dbReference type="Proteomes" id="UP000001744"/>
    </source>
</evidence>
<dbReference type="Proteomes" id="UP000001744">
    <property type="component" value="Unassembled WGS sequence"/>
</dbReference>
<accession>B6K714</accession>